<evidence type="ECO:0000313" key="2">
    <source>
        <dbReference type="EMBL" id="CAG9284516.1"/>
    </source>
</evidence>
<dbReference type="GO" id="GO:0016281">
    <property type="term" value="C:eukaryotic translation initiation factor 4F complex"/>
    <property type="evidence" value="ECO:0007669"/>
    <property type="project" value="TreeGrafter"/>
</dbReference>
<feature type="non-terminal residue" evidence="2">
    <location>
        <position position="155"/>
    </location>
</feature>
<keyword evidence="1" id="KW-0694">RNA-binding</keyword>
<accession>A0A8J9X330</accession>
<dbReference type="InterPro" id="IPR019770">
    <property type="entry name" value="TIF_eIF_4E_CS"/>
</dbReference>
<gene>
    <name evidence="2" type="ORF">PTTT1_LOCUS26190</name>
</gene>
<dbReference type="GO" id="GO:0003743">
    <property type="term" value="F:translation initiation factor activity"/>
    <property type="evidence" value="ECO:0007669"/>
    <property type="project" value="UniProtKB-KW"/>
</dbReference>
<name>A0A8J9X330_PHATR</name>
<dbReference type="PROSITE" id="PS00813">
    <property type="entry name" value="IF4E"/>
    <property type="match status" value="1"/>
</dbReference>
<dbReference type="PANTHER" id="PTHR11960">
    <property type="entry name" value="EUKARYOTIC TRANSLATION INITIATION FACTOR 4E RELATED"/>
    <property type="match status" value="1"/>
</dbReference>
<dbReference type="FunFam" id="3.30.760.10:FF:000043">
    <property type="entry name" value="Predicted protein"/>
    <property type="match status" value="1"/>
</dbReference>
<protein>
    <submittedName>
        <fullName evidence="2">Uncharacterized protein</fullName>
    </submittedName>
</protein>
<organism evidence="2">
    <name type="scientific">Phaeodactylum tricornutum</name>
    <name type="common">Diatom</name>
    <dbReference type="NCBI Taxonomy" id="2850"/>
    <lineage>
        <taxon>Eukaryota</taxon>
        <taxon>Sar</taxon>
        <taxon>Stramenopiles</taxon>
        <taxon>Ochrophyta</taxon>
        <taxon>Bacillariophyta</taxon>
        <taxon>Bacillariophyceae</taxon>
        <taxon>Bacillariophycidae</taxon>
        <taxon>Naviculales</taxon>
        <taxon>Phaeodactylaceae</taxon>
        <taxon>Phaeodactylum</taxon>
    </lineage>
</organism>
<dbReference type="SUPFAM" id="SSF55418">
    <property type="entry name" value="eIF4e-like"/>
    <property type="match status" value="1"/>
</dbReference>
<sequence length="155" mass="17957">YESSIKTFSTVETVEEFWATYNFLKRPNDLPSTTDYHFFRSGIKPTWEDQSNAKGGKWIVRFPKGLASRFWEEILLALIGCQFTGVPDGEICGAVLSIRHSEDIIGIWNRTSVDRDIIERIRDALKKILQLPSHAQMEYKPHQTSMQDRTSFRNT</sequence>
<dbReference type="EMBL" id="OU594943">
    <property type="protein sequence ID" value="CAG9284516.1"/>
    <property type="molecule type" value="Genomic_DNA"/>
</dbReference>
<dbReference type="Proteomes" id="UP000836788">
    <property type="component" value="Chromosome 2"/>
</dbReference>
<keyword evidence="1" id="KW-0396">Initiation factor</keyword>
<feature type="non-terminal residue" evidence="2">
    <location>
        <position position="1"/>
    </location>
</feature>
<comment type="similarity">
    <text evidence="1">Belongs to the eukaryotic initiation factor 4E family.</text>
</comment>
<keyword evidence="1" id="KW-0648">Protein biosynthesis</keyword>
<dbReference type="AlphaFoldDB" id="A0A8J9X330"/>
<dbReference type="Gene3D" id="3.30.760.10">
    <property type="entry name" value="RNA Cap, Translation Initiation Factor Eif4e"/>
    <property type="match status" value="1"/>
</dbReference>
<dbReference type="InterPro" id="IPR001040">
    <property type="entry name" value="TIF_eIF_4E"/>
</dbReference>
<dbReference type="GO" id="GO:0000340">
    <property type="term" value="F:RNA 7-methylguanosine cap binding"/>
    <property type="evidence" value="ECO:0007669"/>
    <property type="project" value="TreeGrafter"/>
</dbReference>
<evidence type="ECO:0000256" key="1">
    <source>
        <dbReference type="RuleBase" id="RU004374"/>
    </source>
</evidence>
<dbReference type="Pfam" id="PF01652">
    <property type="entry name" value="IF4E"/>
    <property type="match status" value="1"/>
</dbReference>
<reference evidence="2" key="1">
    <citation type="submission" date="2022-02" db="EMBL/GenBank/DDBJ databases">
        <authorList>
            <person name="Giguere J D."/>
        </authorList>
    </citation>
    <scope>NUCLEOTIDE SEQUENCE</scope>
    <source>
        <strain evidence="2">CCAP 1055/1</strain>
    </source>
</reference>
<dbReference type="PANTHER" id="PTHR11960:SF18">
    <property type="entry name" value="EUKARYOTIC TRANSLATION INITIATION FACTOR 4E HOMOLOGOUS PROTEIN, ISOFORM B"/>
    <property type="match status" value="1"/>
</dbReference>
<dbReference type="InterPro" id="IPR023398">
    <property type="entry name" value="TIF_eIF4e-like"/>
</dbReference>
<proteinExistence type="inferred from homology"/>